<reference evidence="1" key="1">
    <citation type="submission" date="2020-08" db="EMBL/GenBank/DDBJ databases">
        <title>Genome public.</title>
        <authorList>
            <person name="Liu C."/>
            <person name="Sun Q."/>
        </authorList>
    </citation>
    <scope>NUCLEOTIDE SEQUENCE</scope>
    <source>
        <strain evidence="1">BX21</strain>
    </source>
</reference>
<dbReference type="EMBL" id="JACRTG010000015">
    <property type="protein sequence ID" value="MBC8587608.1"/>
    <property type="molecule type" value="Genomic_DNA"/>
</dbReference>
<protein>
    <submittedName>
        <fullName evidence="1">Uncharacterized protein</fullName>
    </submittedName>
</protein>
<accession>A0A926IKD8</accession>
<sequence length="101" mass="11723">MINLEVLRLELNYLQQVVNRTLGNMDAWKLGKAITVLVTCFLNPTTYDSLSLSLSHLQAVEQYLNQIQQEVEPCEYKRLLNNIPTIGNFLEKIKFEISKCY</sequence>
<gene>
    <name evidence="1" type="ORF">H8707_05055</name>
</gene>
<evidence type="ECO:0000313" key="1">
    <source>
        <dbReference type="EMBL" id="MBC8587608.1"/>
    </source>
</evidence>
<name>A0A926IKD8_9FIRM</name>
<evidence type="ECO:0000313" key="2">
    <source>
        <dbReference type="Proteomes" id="UP000601171"/>
    </source>
</evidence>
<keyword evidence="2" id="KW-1185">Reference proteome</keyword>
<dbReference type="AlphaFoldDB" id="A0A926IKD8"/>
<proteinExistence type="predicted"/>
<comment type="caution">
    <text evidence="1">The sequence shown here is derived from an EMBL/GenBank/DDBJ whole genome shotgun (WGS) entry which is preliminary data.</text>
</comment>
<organism evidence="1 2">
    <name type="scientific">Paratissierella segnis</name>
    <dbReference type="NCBI Taxonomy" id="2763679"/>
    <lineage>
        <taxon>Bacteria</taxon>
        <taxon>Bacillati</taxon>
        <taxon>Bacillota</taxon>
        <taxon>Tissierellia</taxon>
        <taxon>Tissierellales</taxon>
        <taxon>Tissierellaceae</taxon>
        <taxon>Paratissierella</taxon>
    </lineage>
</organism>
<dbReference type="RefSeq" id="WP_262429061.1">
    <property type="nucleotide sequence ID" value="NZ_JACRTG010000015.1"/>
</dbReference>
<dbReference type="Proteomes" id="UP000601171">
    <property type="component" value="Unassembled WGS sequence"/>
</dbReference>